<evidence type="ECO:0000256" key="1">
    <source>
        <dbReference type="ARBA" id="ARBA00004123"/>
    </source>
</evidence>
<dbReference type="AlphaFoldDB" id="D8SCE4"/>
<feature type="compositionally biased region" description="Acidic residues" evidence="5">
    <location>
        <begin position="476"/>
        <end position="498"/>
    </location>
</feature>
<dbReference type="GO" id="GO:0005737">
    <property type="term" value="C:cytoplasm"/>
    <property type="evidence" value="ECO:0007669"/>
    <property type="project" value="UniProtKB-SubCell"/>
</dbReference>
<gene>
    <name evidence="7" type="ORF">SELMODRAFT_114118</name>
</gene>
<dbReference type="SMART" id="SM00368">
    <property type="entry name" value="LRR_RI"/>
    <property type="match status" value="8"/>
</dbReference>
<evidence type="ECO:0000313" key="7">
    <source>
        <dbReference type="EMBL" id="EFJ17843.1"/>
    </source>
</evidence>
<dbReference type="eggNOG" id="KOG1909">
    <property type="taxonomic scope" value="Eukaryota"/>
</dbReference>
<protein>
    <recommendedName>
        <fullName evidence="6">WPP domain-containing protein</fullName>
    </recommendedName>
</protein>
<dbReference type="SUPFAM" id="SSF52047">
    <property type="entry name" value="RNI-like"/>
    <property type="match status" value="1"/>
</dbReference>
<keyword evidence="3" id="KW-0963">Cytoplasm</keyword>
<evidence type="ECO:0000259" key="6">
    <source>
        <dbReference type="Pfam" id="PF13943"/>
    </source>
</evidence>
<dbReference type="HOGENOM" id="CLU_020837_0_0_1"/>
<dbReference type="KEGG" id="smo:SELMODRAFT_114118"/>
<dbReference type="InterPro" id="IPR032675">
    <property type="entry name" value="LRR_dom_sf"/>
</dbReference>
<feature type="region of interest" description="Disordered" evidence="5">
    <location>
        <begin position="468"/>
        <end position="507"/>
    </location>
</feature>
<dbReference type="Pfam" id="PF13516">
    <property type="entry name" value="LRR_6"/>
    <property type="match status" value="4"/>
</dbReference>
<organism evidence="8">
    <name type="scientific">Selaginella moellendorffii</name>
    <name type="common">Spikemoss</name>
    <dbReference type="NCBI Taxonomy" id="88036"/>
    <lineage>
        <taxon>Eukaryota</taxon>
        <taxon>Viridiplantae</taxon>
        <taxon>Streptophyta</taxon>
        <taxon>Embryophyta</taxon>
        <taxon>Tracheophyta</taxon>
        <taxon>Lycopodiopsida</taxon>
        <taxon>Selaginellales</taxon>
        <taxon>Selaginellaceae</taxon>
        <taxon>Selaginella</taxon>
    </lineage>
</organism>
<dbReference type="GO" id="GO:0005096">
    <property type="term" value="F:GTPase activator activity"/>
    <property type="evidence" value="ECO:0007669"/>
    <property type="project" value="InterPro"/>
</dbReference>
<dbReference type="InterPro" id="IPR001611">
    <property type="entry name" value="Leu-rich_rpt"/>
</dbReference>
<dbReference type="PANTHER" id="PTHR46761">
    <property type="entry name" value="RAN GTPASE-ACTIVATING PROTEIN 1"/>
    <property type="match status" value="1"/>
</dbReference>
<dbReference type="GO" id="GO:0005635">
    <property type="term" value="C:nuclear envelope"/>
    <property type="evidence" value="ECO:0000318"/>
    <property type="project" value="GO_Central"/>
</dbReference>
<reference evidence="7 8" key="1">
    <citation type="journal article" date="2011" name="Science">
        <title>The Selaginella genome identifies genetic changes associated with the evolution of vascular plants.</title>
        <authorList>
            <person name="Banks J.A."/>
            <person name="Nishiyama T."/>
            <person name="Hasebe M."/>
            <person name="Bowman J.L."/>
            <person name="Gribskov M."/>
            <person name="dePamphilis C."/>
            <person name="Albert V.A."/>
            <person name="Aono N."/>
            <person name="Aoyama T."/>
            <person name="Ambrose B.A."/>
            <person name="Ashton N.W."/>
            <person name="Axtell M.J."/>
            <person name="Barker E."/>
            <person name="Barker M.S."/>
            <person name="Bennetzen J.L."/>
            <person name="Bonawitz N.D."/>
            <person name="Chapple C."/>
            <person name="Cheng C."/>
            <person name="Correa L.G."/>
            <person name="Dacre M."/>
            <person name="DeBarry J."/>
            <person name="Dreyer I."/>
            <person name="Elias M."/>
            <person name="Engstrom E.M."/>
            <person name="Estelle M."/>
            <person name="Feng L."/>
            <person name="Finet C."/>
            <person name="Floyd S.K."/>
            <person name="Frommer W.B."/>
            <person name="Fujita T."/>
            <person name="Gramzow L."/>
            <person name="Gutensohn M."/>
            <person name="Harholt J."/>
            <person name="Hattori M."/>
            <person name="Heyl A."/>
            <person name="Hirai T."/>
            <person name="Hiwatashi Y."/>
            <person name="Ishikawa M."/>
            <person name="Iwata M."/>
            <person name="Karol K.G."/>
            <person name="Koehler B."/>
            <person name="Kolukisaoglu U."/>
            <person name="Kubo M."/>
            <person name="Kurata T."/>
            <person name="Lalonde S."/>
            <person name="Li K."/>
            <person name="Li Y."/>
            <person name="Litt A."/>
            <person name="Lyons E."/>
            <person name="Manning G."/>
            <person name="Maruyama T."/>
            <person name="Michael T.P."/>
            <person name="Mikami K."/>
            <person name="Miyazaki S."/>
            <person name="Morinaga S."/>
            <person name="Murata T."/>
            <person name="Mueller-Roeber B."/>
            <person name="Nelson D.R."/>
            <person name="Obara M."/>
            <person name="Oguri Y."/>
            <person name="Olmstead R.G."/>
            <person name="Onodera N."/>
            <person name="Petersen B.L."/>
            <person name="Pils B."/>
            <person name="Prigge M."/>
            <person name="Rensing S.A."/>
            <person name="Riano-Pachon D.M."/>
            <person name="Roberts A.W."/>
            <person name="Sato Y."/>
            <person name="Scheller H.V."/>
            <person name="Schulz B."/>
            <person name="Schulz C."/>
            <person name="Shakirov E.V."/>
            <person name="Shibagaki N."/>
            <person name="Shinohara N."/>
            <person name="Shippen D.E."/>
            <person name="Soerensen I."/>
            <person name="Sotooka R."/>
            <person name="Sugimoto N."/>
            <person name="Sugita M."/>
            <person name="Sumikawa N."/>
            <person name="Tanurdzic M."/>
            <person name="Theissen G."/>
            <person name="Ulvskov P."/>
            <person name="Wakazuki S."/>
            <person name="Weng J.K."/>
            <person name="Willats W.W."/>
            <person name="Wipf D."/>
            <person name="Wolf P.G."/>
            <person name="Yang L."/>
            <person name="Zimmer A.D."/>
            <person name="Zhu Q."/>
            <person name="Mitros T."/>
            <person name="Hellsten U."/>
            <person name="Loque D."/>
            <person name="Otillar R."/>
            <person name="Salamov A."/>
            <person name="Schmutz J."/>
            <person name="Shapiro H."/>
            <person name="Lindquist E."/>
            <person name="Lucas S."/>
            <person name="Rokhsar D."/>
            <person name="Grigoriev I.V."/>
        </authorList>
    </citation>
    <scope>NUCLEOTIDE SEQUENCE [LARGE SCALE GENOMIC DNA]</scope>
</reference>
<dbReference type="Proteomes" id="UP000001514">
    <property type="component" value="Unassembled WGS sequence"/>
</dbReference>
<dbReference type="InterPro" id="IPR025265">
    <property type="entry name" value="WPP_dom"/>
</dbReference>
<name>D8SCE4_SELML</name>
<dbReference type="Gene3D" id="1.10.246.200">
    <property type="entry name" value="WPP domain"/>
    <property type="match status" value="1"/>
</dbReference>
<dbReference type="PROSITE" id="PS51450">
    <property type="entry name" value="LRR"/>
    <property type="match status" value="1"/>
</dbReference>
<dbReference type="STRING" id="88036.D8SCE4"/>
<dbReference type="PANTHER" id="PTHR46761:SF2">
    <property type="entry name" value="RAN GTPASE-ACTIVATING PROTEIN 1"/>
    <property type="match status" value="1"/>
</dbReference>
<evidence type="ECO:0000313" key="8">
    <source>
        <dbReference type="Proteomes" id="UP000001514"/>
    </source>
</evidence>
<accession>D8SCE4</accession>
<dbReference type="Gramene" id="EFJ17843">
    <property type="protein sequence ID" value="EFJ17843"/>
    <property type="gene ID" value="SELMODRAFT_114118"/>
</dbReference>
<dbReference type="InterPro" id="IPR045203">
    <property type="entry name" value="RanGAP1/2"/>
</dbReference>
<dbReference type="Pfam" id="PF13943">
    <property type="entry name" value="WPP"/>
    <property type="match status" value="1"/>
</dbReference>
<sequence length="507" mass="53436">MAAASVVEDWPPKRDATAQLVATNLTSLAFFWKAPIDGDAKELGSRIEESAFQVASSGDGGDPVAAVKIYAREVSRMMLEALGFAMEAPGTVKDEQCFDISAGQRAFLTKELAEELLLPLETSRYSKICFSNKSFGRDAAVVVARFLSKVKSSLQDVDFSDIVAGRPEDEALEVMRTLALALEGSKLRSLNLSDNALGEKGVRAFAPLLKSQESLEELSFMNNGISKEAARAICEIVTTGSSLKLLHFHNNMTGDQGARSLAKLVEKAVQLENFRFSSTRVGEEGAVALASAIAGGSKLKVLDLRDNMYGPGGGVALGKALRQHGGLTHVYLSDLSLEDAGSTPILEALASGTRSIKVLEFGNNEITHSSAKALAAFIAANKELAKLNLSENELGDKGAVMVSAAVKASCSKLEELDLSSNSLSRVGALAAAEAVAGKPGFKLLGMDGNRISSFGLDEVRSVLKSGVGISGLGPLEDNDDEAGSDEEDGDEDGEDGLEEELKGLSLK</sequence>
<evidence type="ECO:0000256" key="2">
    <source>
        <dbReference type="ARBA" id="ARBA00004496"/>
    </source>
</evidence>
<comment type="subcellular location">
    <subcellularLocation>
        <location evidence="2">Cytoplasm</location>
    </subcellularLocation>
    <subcellularLocation>
        <location evidence="1">Nucleus</location>
    </subcellularLocation>
</comment>
<dbReference type="OMA" id="NSYSKIC"/>
<dbReference type="OrthoDB" id="120976at2759"/>
<proteinExistence type="predicted"/>
<evidence type="ECO:0000256" key="3">
    <source>
        <dbReference type="ARBA" id="ARBA00022490"/>
    </source>
</evidence>
<keyword evidence="8" id="KW-1185">Reference proteome</keyword>
<feature type="domain" description="WPP" evidence="6">
    <location>
        <begin position="10"/>
        <end position="82"/>
    </location>
</feature>
<evidence type="ECO:0000256" key="4">
    <source>
        <dbReference type="ARBA" id="ARBA00023242"/>
    </source>
</evidence>
<evidence type="ECO:0000256" key="5">
    <source>
        <dbReference type="SAM" id="MobiDB-lite"/>
    </source>
</evidence>
<dbReference type="InParanoid" id="D8SCE4"/>
<dbReference type="EMBL" id="GL377612">
    <property type="protein sequence ID" value="EFJ17843.1"/>
    <property type="molecule type" value="Genomic_DNA"/>
</dbReference>
<dbReference type="Gene3D" id="3.80.10.10">
    <property type="entry name" value="Ribonuclease Inhibitor"/>
    <property type="match status" value="1"/>
</dbReference>
<dbReference type="InterPro" id="IPR038214">
    <property type="entry name" value="WPP_sf"/>
</dbReference>
<keyword evidence="4" id="KW-0539">Nucleus</keyword>